<feature type="chain" id="PRO_5017269173" evidence="1">
    <location>
        <begin position="24"/>
        <end position="583"/>
    </location>
</feature>
<dbReference type="CDD" id="cd05379">
    <property type="entry name" value="CAP_bacterial"/>
    <property type="match status" value="1"/>
</dbReference>
<keyword evidence="1" id="KW-0732">Signal</keyword>
<gene>
    <name evidence="3" type="ORF">ACD_71C00017G0003</name>
</gene>
<dbReference type="SUPFAM" id="SSF55797">
    <property type="entry name" value="PR-1-like"/>
    <property type="match status" value="1"/>
</dbReference>
<accession>K1Z6B0</accession>
<evidence type="ECO:0000313" key="3">
    <source>
        <dbReference type="EMBL" id="EKD44756.1"/>
    </source>
</evidence>
<comment type="caution">
    <text evidence="3">The sequence shown here is derived from an EMBL/GenBank/DDBJ whole genome shotgun (WGS) entry which is preliminary data.</text>
</comment>
<protein>
    <submittedName>
        <fullName evidence="3">Periplasmic protein</fullName>
    </submittedName>
</protein>
<dbReference type="AlphaFoldDB" id="K1Z6B0"/>
<sequence length="583" mass="66608">MNTILRTFISACLLISMGTQVFAYELTTKDQTIVSSVTKKLESFITKKWESYRKKVISLLEQFSLQKKANVRLFTVIQKTIEELNIEMAPKKTTSLYKAYTPSSTISKNTTTSTKQATNSNNASIYFESNNDSSTNDQSSTTSTNIQSWNTNLLYEVISEWKMKRNLKNGIVRFDSSSLTQSMVLSAINRVRSDYGLSPLVFNELLEKTAKNHSEYTKTNGTNEWHYETSTKKGFTGQTPWNRAENVGYSEWDISESIAFNSWDIATALRLLIRIPYHRMSFLKDRKNIGFCLEKECDGIFVFGWKNTSQISHFIYPKNASNIYDYNSPINETPAPFQWVLSWFVVSIMDTEWVNRNSLRLVDITDDKDIQVTFANEFSSTGPDDLYVTEKKWSNTQNILDNTTVTHFINREPLKEGHVYMTEYSTTNVGDNVCKIRRSYFVAGEGSMPDASKLLPTESSQCGNIDPTSTSSSQLETWAIDTTGNVYFISQKYGNDPEFNAFSYTDNTKKRNYNLSFSDADMTWLLARKQSTGQTFPSPEITGMYIVRNIHFKLSSVRKAESYSDSSSNWGYELYNALASIVR</sequence>
<dbReference type="Gene3D" id="3.40.33.10">
    <property type="entry name" value="CAP"/>
    <property type="match status" value="1"/>
</dbReference>
<dbReference type="EMBL" id="AMFJ01028748">
    <property type="protein sequence ID" value="EKD44756.1"/>
    <property type="molecule type" value="Genomic_DNA"/>
</dbReference>
<name>K1Z6B0_9BACT</name>
<feature type="domain" description="SCP" evidence="2">
    <location>
        <begin position="185"/>
        <end position="297"/>
    </location>
</feature>
<dbReference type="InterPro" id="IPR035940">
    <property type="entry name" value="CAP_sf"/>
</dbReference>
<dbReference type="Pfam" id="PF00188">
    <property type="entry name" value="CAP"/>
    <property type="match status" value="1"/>
</dbReference>
<feature type="signal peptide" evidence="1">
    <location>
        <begin position="1"/>
        <end position="23"/>
    </location>
</feature>
<evidence type="ECO:0000259" key="2">
    <source>
        <dbReference type="Pfam" id="PF00188"/>
    </source>
</evidence>
<organism evidence="3">
    <name type="scientific">uncultured bacterium</name>
    <name type="common">gcode 4</name>
    <dbReference type="NCBI Taxonomy" id="1234023"/>
    <lineage>
        <taxon>Bacteria</taxon>
        <taxon>environmental samples</taxon>
    </lineage>
</organism>
<reference evidence="3" key="1">
    <citation type="journal article" date="2012" name="Science">
        <title>Fermentation, hydrogen, and sulfur metabolism in multiple uncultivated bacterial phyla.</title>
        <authorList>
            <person name="Wrighton K.C."/>
            <person name="Thomas B.C."/>
            <person name="Sharon I."/>
            <person name="Miller C.S."/>
            <person name="Castelle C.J."/>
            <person name="VerBerkmoes N.C."/>
            <person name="Wilkins M.J."/>
            <person name="Hettich R.L."/>
            <person name="Lipton M.S."/>
            <person name="Williams K.H."/>
            <person name="Long P.E."/>
            <person name="Banfield J.F."/>
        </authorList>
    </citation>
    <scope>NUCLEOTIDE SEQUENCE [LARGE SCALE GENOMIC DNA]</scope>
</reference>
<proteinExistence type="predicted"/>
<evidence type="ECO:0000256" key="1">
    <source>
        <dbReference type="SAM" id="SignalP"/>
    </source>
</evidence>
<dbReference type="InterPro" id="IPR014044">
    <property type="entry name" value="CAP_dom"/>
</dbReference>